<dbReference type="InterPro" id="IPR042101">
    <property type="entry name" value="SRP54_N_sf"/>
</dbReference>
<feature type="region of interest" description="Disordered" evidence="12">
    <location>
        <begin position="1"/>
        <end position="23"/>
    </location>
</feature>
<evidence type="ECO:0000256" key="5">
    <source>
        <dbReference type="ARBA" id="ARBA00022801"/>
    </source>
</evidence>
<feature type="binding site" evidence="11">
    <location>
        <begin position="251"/>
        <end position="258"/>
    </location>
    <ligand>
        <name>GTP</name>
        <dbReference type="ChEBI" id="CHEBI:37565"/>
    </ligand>
</feature>
<evidence type="ECO:0000256" key="8">
    <source>
        <dbReference type="ARBA" id="ARBA00023170"/>
    </source>
</evidence>
<comment type="subcellular location">
    <subcellularLocation>
        <location evidence="1">Cell inner membrane</location>
        <topology evidence="1">Peripheral membrane protein</topology>
        <orientation evidence="1">Cytoplasmic side</orientation>
    </subcellularLocation>
    <subcellularLocation>
        <location evidence="11">Cell membrane</location>
        <topology evidence="11">Peripheral membrane protein</topology>
        <orientation evidence="11">Cytoplasmic side</orientation>
    </subcellularLocation>
    <subcellularLocation>
        <location evidence="11">Cytoplasm</location>
    </subcellularLocation>
</comment>
<dbReference type="GO" id="GO:0003924">
    <property type="term" value="F:GTPase activity"/>
    <property type="evidence" value="ECO:0007669"/>
    <property type="project" value="UniProtKB-UniRule"/>
</dbReference>
<evidence type="ECO:0000256" key="12">
    <source>
        <dbReference type="SAM" id="MobiDB-lite"/>
    </source>
</evidence>
<organism evidence="14 15">
    <name type="scientific">Parvularcula mediterranea</name>
    <dbReference type="NCBI Taxonomy" id="2732508"/>
    <lineage>
        <taxon>Bacteria</taxon>
        <taxon>Pseudomonadati</taxon>
        <taxon>Pseudomonadota</taxon>
        <taxon>Alphaproteobacteria</taxon>
        <taxon>Parvularculales</taxon>
        <taxon>Parvularculaceae</taxon>
        <taxon>Parvularcula</taxon>
    </lineage>
</organism>
<reference evidence="14 15" key="1">
    <citation type="submission" date="2020-05" db="EMBL/GenBank/DDBJ databases">
        <title>Parvularcula mediterraneae sp. nov., isolated from polypropylene straw from shallow seawater of the seashore of Laganas in Zakynthos island, Greece.</title>
        <authorList>
            <person name="Szabo I."/>
            <person name="Al-Omari J."/>
            <person name="Rado J."/>
            <person name="Szerdahelyi G.S."/>
        </authorList>
    </citation>
    <scope>NUCLEOTIDE SEQUENCE [LARGE SCALE GENOMIC DNA]</scope>
    <source>
        <strain evidence="14 15">ZS-1/3</strain>
    </source>
</reference>
<feature type="region of interest" description="Disordered" evidence="12">
    <location>
        <begin position="46"/>
        <end position="147"/>
    </location>
</feature>
<evidence type="ECO:0000259" key="13">
    <source>
        <dbReference type="PROSITE" id="PS00300"/>
    </source>
</evidence>
<keyword evidence="15" id="KW-1185">Reference proteome</keyword>
<keyword evidence="7 11" id="KW-0472">Membrane</keyword>
<dbReference type="PANTHER" id="PTHR43134">
    <property type="entry name" value="SIGNAL RECOGNITION PARTICLE RECEPTOR SUBUNIT ALPHA"/>
    <property type="match status" value="1"/>
</dbReference>
<proteinExistence type="inferred from homology"/>
<dbReference type="AlphaFoldDB" id="A0A7Y3W4M1"/>
<dbReference type="InterPro" id="IPR004390">
    <property type="entry name" value="SR_rcpt_FtsY"/>
</dbReference>
<name>A0A7Y3W4M1_9PROT</name>
<dbReference type="Gene3D" id="1.20.120.140">
    <property type="entry name" value="Signal recognition particle SRP54, nucleotide-binding domain"/>
    <property type="match status" value="1"/>
</dbReference>
<dbReference type="NCBIfam" id="TIGR00064">
    <property type="entry name" value="ftsY"/>
    <property type="match status" value="1"/>
</dbReference>
<comment type="catalytic activity">
    <reaction evidence="9 11">
        <text>GTP + H2O = GDP + phosphate + H(+)</text>
        <dbReference type="Rhea" id="RHEA:19669"/>
        <dbReference type="ChEBI" id="CHEBI:15377"/>
        <dbReference type="ChEBI" id="CHEBI:15378"/>
        <dbReference type="ChEBI" id="CHEBI:37565"/>
        <dbReference type="ChEBI" id="CHEBI:43474"/>
        <dbReference type="ChEBI" id="CHEBI:58189"/>
        <dbReference type="EC" id="3.6.5.4"/>
    </reaction>
</comment>
<feature type="compositionally biased region" description="Basic and acidic residues" evidence="12">
    <location>
        <begin position="1"/>
        <end position="12"/>
    </location>
</feature>
<protein>
    <recommendedName>
        <fullName evidence="11">Signal recognition particle receptor FtsY</fullName>
        <shortName evidence="11">SRP receptor</shortName>
        <ecNumber evidence="11">3.6.5.4</ecNumber>
    </recommendedName>
</protein>
<dbReference type="CDD" id="cd17874">
    <property type="entry name" value="FtsY"/>
    <property type="match status" value="1"/>
</dbReference>
<dbReference type="FunFam" id="1.20.120.140:FF:000002">
    <property type="entry name" value="Signal recognition particle receptor FtsY"/>
    <property type="match status" value="1"/>
</dbReference>
<keyword evidence="6 11" id="KW-0342">GTP-binding</keyword>
<dbReference type="GO" id="GO:0005047">
    <property type="term" value="F:signal recognition particle binding"/>
    <property type="evidence" value="ECO:0007669"/>
    <property type="project" value="TreeGrafter"/>
</dbReference>
<dbReference type="Pfam" id="PF02881">
    <property type="entry name" value="SRP54_N"/>
    <property type="match status" value="1"/>
</dbReference>
<dbReference type="InterPro" id="IPR013822">
    <property type="entry name" value="Signal_recog_particl_SRP54_hlx"/>
</dbReference>
<keyword evidence="4 11" id="KW-0547">Nucleotide-binding</keyword>
<evidence type="ECO:0000256" key="2">
    <source>
        <dbReference type="ARBA" id="ARBA00022475"/>
    </source>
</evidence>
<accession>A0A7Y3W4M1</accession>
<evidence type="ECO:0000256" key="1">
    <source>
        <dbReference type="ARBA" id="ARBA00004515"/>
    </source>
</evidence>
<dbReference type="FunFam" id="3.40.50.300:FF:000053">
    <property type="entry name" value="Signal recognition particle receptor FtsY"/>
    <property type="match status" value="1"/>
</dbReference>
<dbReference type="GO" id="GO:0005525">
    <property type="term" value="F:GTP binding"/>
    <property type="evidence" value="ECO:0007669"/>
    <property type="project" value="UniProtKB-UniRule"/>
</dbReference>
<feature type="compositionally biased region" description="Basic and acidic residues" evidence="12">
    <location>
        <begin position="52"/>
        <end position="71"/>
    </location>
</feature>
<dbReference type="EMBL" id="JABFCX010000002">
    <property type="protein sequence ID" value="NNU15905.1"/>
    <property type="molecule type" value="Genomic_DNA"/>
</dbReference>
<feature type="binding site" evidence="11">
    <location>
        <begin position="397"/>
        <end position="400"/>
    </location>
    <ligand>
        <name>GTP</name>
        <dbReference type="ChEBI" id="CHEBI:37565"/>
    </ligand>
</feature>
<dbReference type="GO" id="GO:0005886">
    <property type="term" value="C:plasma membrane"/>
    <property type="evidence" value="ECO:0007669"/>
    <property type="project" value="UniProtKB-SubCell"/>
</dbReference>
<dbReference type="SUPFAM" id="SSF52540">
    <property type="entry name" value="P-loop containing nucleoside triphosphate hydrolases"/>
    <property type="match status" value="1"/>
</dbReference>
<comment type="function">
    <text evidence="10 11">Involved in targeting and insertion of nascent membrane proteins into the cytoplasmic membrane. Acts as a receptor for the complex formed by the signal recognition particle (SRP) and the ribosome-nascent chain (RNC). Interaction with SRP-RNC leads to the transfer of the RNC complex to the Sec translocase for insertion into the membrane, the hydrolysis of GTP by both Ffh and FtsY, and the dissociation of the SRP-FtsY complex into the individual components.</text>
</comment>
<keyword evidence="8 11" id="KW-0675">Receptor</keyword>
<feature type="binding site" evidence="11">
    <location>
        <begin position="333"/>
        <end position="337"/>
    </location>
    <ligand>
        <name>GTP</name>
        <dbReference type="ChEBI" id="CHEBI:37565"/>
    </ligand>
</feature>
<evidence type="ECO:0000313" key="15">
    <source>
        <dbReference type="Proteomes" id="UP000536835"/>
    </source>
</evidence>
<evidence type="ECO:0000256" key="9">
    <source>
        <dbReference type="ARBA" id="ARBA00048027"/>
    </source>
</evidence>
<evidence type="ECO:0000256" key="6">
    <source>
        <dbReference type="ARBA" id="ARBA00023134"/>
    </source>
</evidence>
<evidence type="ECO:0000256" key="4">
    <source>
        <dbReference type="ARBA" id="ARBA00022741"/>
    </source>
</evidence>
<dbReference type="SMART" id="SM00382">
    <property type="entry name" value="AAA"/>
    <property type="match status" value="1"/>
</dbReference>
<dbReference type="SMART" id="SM00962">
    <property type="entry name" value="SRP54"/>
    <property type="match status" value="1"/>
</dbReference>
<evidence type="ECO:0000256" key="11">
    <source>
        <dbReference type="HAMAP-Rule" id="MF_00920"/>
    </source>
</evidence>
<sequence>MFDSAARPDREAAGTLAADAPHRRRAYIRHSVFKERLMAEEKKGFMSRLFGRKKEHDPQEPKVEETSRPDETSPQVAEDLSPDLGRGAEREVHSATVEEDTEAGEATFLHEVKEEEGGLADETEDTPPKKPEAPAEQEPAPKKKGFFGRLTEGLSRTSSKLASGVTDIFTKRKLDEETLEEFEDLLISADLGLGPTERVIDRLRKERVGQDVTDEEVKTILADVVSETLEPLEKPLTINPGHAPHIVLVVGVNGAGKTTTIGKLASKYVADGHSVLLAAGDTFRAAAIEQLAVWGERAGVPVVTKAHGADAAGLAYEAIEQAREEKRDVVLIDTAGRLQNRSELMDELGKIVRVIRKLAPDAPHDTLLVLDATVGQNAISQAQAFTEIAGVTGLVMTKLDGTARGGILVALGDKFALPIHYIGIGEGIEDLRPFKAQDFAKALTAEV</sequence>
<evidence type="ECO:0000256" key="7">
    <source>
        <dbReference type="ARBA" id="ARBA00023136"/>
    </source>
</evidence>
<evidence type="ECO:0000256" key="3">
    <source>
        <dbReference type="ARBA" id="ARBA00022490"/>
    </source>
</evidence>
<dbReference type="Pfam" id="PF00448">
    <property type="entry name" value="SRP54"/>
    <property type="match status" value="1"/>
</dbReference>
<comment type="subunit">
    <text evidence="11">Part of the signal recognition particle protein translocation system, which is composed of SRP and FtsY. SRP is a ribonucleoprotein composed of Ffh and a 4.5S RNA molecule.</text>
</comment>
<dbReference type="PANTHER" id="PTHR43134:SF1">
    <property type="entry name" value="SIGNAL RECOGNITION PARTICLE RECEPTOR SUBUNIT ALPHA"/>
    <property type="match status" value="1"/>
</dbReference>
<dbReference type="SUPFAM" id="SSF47364">
    <property type="entry name" value="Domain of the SRP/SRP receptor G-proteins"/>
    <property type="match status" value="1"/>
</dbReference>
<dbReference type="SMART" id="SM00963">
    <property type="entry name" value="SRP54_N"/>
    <property type="match status" value="1"/>
</dbReference>
<evidence type="ECO:0000313" key="14">
    <source>
        <dbReference type="EMBL" id="NNU15905.1"/>
    </source>
</evidence>
<dbReference type="EC" id="3.6.5.4" evidence="11"/>
<feature type="domain" description="SRP54-type proteins GTP-binding" evidence="13">
    <location>
        <begin position="418"/>
        <end position="431"/>
    </location>
</feature>
<dbReference type="Gene3D" id="3.40.50.300">
    <property type="entry name" value="P-loop containing nucleotide triphosphate hydrolases"/>
    <property type="match status" value="1"/>
</dbReference>
<gene>
    <name evidence="11 14" type="primary">ftsY</name>
    <name evidence="14" type="ORF">HK107_06160</name>
</gene>
<dbReference type="InterPro" id="IPR036225">
    <property type="entry name" value="SRP/SRP_N"/>
</dbReference>
<comment type="caution">
    <text evidence="14">The sequence shown here is derived from an EMBL/GenBank/DDBJ whole genome shotgun (WGS) entry which is preliminary data.</text>
</comment>
<comment type="similarity">
    <text evidence="11">Belongs to the GTP-binding SRP family. FtsY subfamily.</text>
</comment>
<keyword evidence="3 11" id="KW-0963">Cytoplasm</keyword>
<dbReference type="HAMAP" id="MF_00920">
    <property type="entry name" value="FtsY"/>
    <property type="match status" value="1"/>
</dbReference>
<keyword evidence="2 11" id="KW-1003">Cell membrane</keyword>
<dbReference type="InterPro" id="IPR003593">
    <property type="entry name" value="AAA+_ATPase"/>
</dbReference>
<dbReference type="Proteomes" id="UP000536835">
    <property type="component" value="Unassembled WGS sequence"/>
</dbReference>
<dbReference type="GO" id="GO:0006614">
    <property type="term" value="P:SRP-dependent cotranslational protein targeting to membrane"/>
    <property type="evidence" value="ECO:0007669"/>
    <property type="project" value="InterPro"/>
</dbReference>
<dbReference type="PROSITE" id="PS00300">
    <property type="entry name" value="SRP54"/>
    <property type="match status" value="1"/>
</dbReference>
<dbReference type="GO" id="GO:0005737">
    <property type="term" value="C:cytoplasm"/>
    <property type="evidence" value="ECO:0007669"/>
    <property type="project" value="UniProtKB-SubCell"/>
</dbReference>
<keyword evidence="5 11" id="KW-0378">Hydrolase</keyword>
<dbReference type="InterPro" id="IPR027417">
    <property type="entry name" value="P-loop_NTPase"/>
</dbReference>
<evidence type="ECO:0000256" key="10">
    <source>
        <dbReference type="ARBA" id="ARBA00053570"/>
    </source>
</evidence>
<dbReference type="InterPro" id="IPR000897">
    <property type="entry name" value="SRP54_GTPase_dom"/>
</dbReference>